<dbReference type="EMBL" id="UYRT01010494">
    <property type="protein sequence ID" value="VDK49272.1"/>
    <property type="molecule type" value="Genomic_DNA"/>
</dbReference>
<organism evidence="4">
    <name type="scientific">Gongylonema pulchrum</name>
    <dbReference type="NCBI Taxonomy" id="637853"/>
    <lineage>
        <taxon>Eukaryota</taxon>
        <taxon>Metazoa</taxon>
        <taxon>Ecdysozoa</taxon>
        <taxon>Nematoda</taxon>
        <taxon>Chromadorea</taxon>
        <taxon>Rhabditida</taxon>
        <taxon>Spirurina</taxon>
        <taxon>Spiruromorpha</taxon>
        <taxon>Spiruroidea</taxon>
        <taxon>Gongylonematidae</taxon>
        <taxon>Gongylonema</taxon>
    </lineage>
</organism>
<reference evidence="2 3" key="2">
    <citation type="submission" date="2018-11" db="EMBL/GenBank/DDBJ databases">
        <authorList>
            <consortium name="Pathogen Informatics"/>
        </authorList>
    </citation>
    <scope>NUCLEOTIDE SEQUENCE [LARGE SCALE GENOMIC DNA]</scope>
</reference>
<evidence type="ECO:0000256" key="1">
    <source>
        <dbReference type="SAM" id="MobiDB-lite"/>
    </source>
</evidence>
<reference evidence="4" key="1">
    <citation type="submission" date="2016-06" db="UniProtKB">
        <authorList>
            <consortium name="WormBaseParasite"/>
        </authorList>
    </citation>
    <scope>IDENTIFICATION</scope>
</reference>
<feature type="region of interest" description="Disordered" evidence="1">
    <location>
        <begin position="43"/>
        <end position="65"/>
    </location>
</feature>
<evidence type="ECO:0000313" key="2">
    <source>
        <dbReference type="EMBL" id="VDK49272.1"/>
    </source>
</evidence>
<keyword evidence="3" id="KW-1185">Reference proteome</keyword>
<sequence>MEVNEFVRIQIDEPVDPLSSPAWFAVVHLAALEMIQILLPSSSASNTSSSSASGEHRNTNRYDGYAHSSAHDLNCINHTVSSGSSGSSSHYSGSNSAFWIRQPRFNPIIFILGKTK</sequence>
<evidence type="ECO:0000313" key="4">
    <source>
        <dbReference type="WBParaSite" id="GPUH_0000514901-mRNA-1"/>
    </source>
</evidence>
<accession>A0A183D8V1</accession>
<name>A0A183D8V1_9BILA</name>
<feature type="compositionally biased region" description="Low complexity" evidence="1">
    <location>
        <begin position="43"/>
        <end position="53"/>
    </location>
</feature>
<protein>
    <submittedName>
        <fullName evidence="2 4">Uncharacterized protein</fullName>
    </submittedName>
</protein>
<proteinExistence type="predicted"/>
<gene>
    <name evidence="2" type="ORF">GPUH_LOCUS5141</name>
</gene>
<dbReference type="OrthoDB" id="5973987at2759"/>
<dbReference type="AlphaFoldDB" id="A0A183D8V1"/>
<dbReference type="Proteomes" id="UP000271098">
    <property type="component" value="Unassembled WGS sequence"/>
</dbReference>
<dbReference type="WBParaSite" id="GPUH_0000514901-mRNA-1">
    <property type="protein sequence ID" value="GPUH_0000514901-mRNA-1"/>
    <property type="gene ID" value="GPUH_0000514901"/>
</dbReference>
<evidence type="ECO:0000313" key="3">
    <source>
        <dbReference type="Proteomes" id="UP000271098"/>
    </source>
</evidence>